<dbReference type="InterPro" id="IPR032474">
    <property type="entry name" value="Argonaute_N"/>
</dbReference>
<dbReference type="Gene3D" id="3.40.50.2300">
    <property type="match status" value="1"/>
</dbReference>
<evidence type="ECO:0000256" key="1">
    <source>
        <dbReference type="RuleBase" id="RU361178"/>
    </source>
</evidence>
<dbReference type="Pfam" id="PF16486">
    <property type="entry name" value="ArgoN"/>
    <property type="match status" value="1"/>
</dbReference>
<dbReference type="Gene3D" id="2.170.260.10">
    <property type="entry name" value="paz domain"/>
    <property type="match status" value="1"/>
</dbReference>
<dbReference type="SMR" id="G4TEK0"/>
<dbReference type="Proteomes" id="UP000007148">
    <property type="component" value="Unassembled WGS sequence"/>
</dbReference>
<evidence type="ECO:0000259" key="4">
    <source>
        <dbReference type="PROSITE" id="PS50822"/>
    </source>
</evidence>
<dbReference type="PANTHER" id="PTHR22891">
    <property type="entry name" value="EUKARYOTIC TRANSLATION INITIATION FACTOR 2C"/>
    <property type="match status" value="1"/>
</dbReference>
<dbReference type="SMART" id="SM00949">
    <property type="entry name" value="PAZ"/>
    <property type="match status" value="1"/>
</dbReference>
<dbReference type="InterPro" id="IPR036085">
    <property type="entry name" value="PAZ_dom_sf"/>
</dbReference>
<dbReference type="InterPro" id="IPR014811">
    <property type="entry name" value="ArgoL1"/>
</dbReference>
<evidence type="ECO:0000313" key="6">
    <source>
        <dbReference type="Proteomes" id="UP000007148"/>
    </source>
</evidence>
<dbReference type="SUPFAM" id="SSF53098">
    <property type="entry name" value="Ribonuclease H-like"/>
    <property type="match status" value="1"/>
</dbReference>
<comment type="similarity">
    <text evidence="1">Belongs to the argonaute family.</text>
</comment>
<dbReference type="Pfam" id="PF02171">
    <property type="entry name" value="Piwi"/>
    <property type="match status" value="1"/>
</dbReference>
<dbReference type="GO" id="GO:0003723">
    <property type="term" value="F:RNA binding"/>
    <property type="evidence" value="ECO:0007669"/>
    <property type="project" value="InterPro"/>
</dbReference>
<dbReference type="HOGENOM" id="CLU_004544_4_1_1"/>
<accession>G4TEK0</accession>
<dbReference type="EMBL" id="CAFZ01000062">
    <property type="protein sequence ID" value="CCA69749.1"/>
    <property type="molecule type" value="Genomic_DNA"/>
</dbReference>
<feature type="region of interest" description="Disordered" evidence="2">
    <location>
        <begin position="1"/>
        <end position="90"/>
    </location>
</feature>
<sequence>MSGRGERGRERGVPRGRGGAGGSSRGSSPSRGGLGPRGGSPAPRGGPSQRRGGGGFQGPYLPRGGRGGGPAVPEPTVQAPPEGPANLDPRISSMQAGVEKFKTVSLVRKDPKNPLRPGFGTLGTPIVVRANFFALKFPRGLIIYDYRVEFNPTTDIGRLKGRILDLLLASPQFTRFKAIVAHDRSERLIAARELPQPLSVDIRFVEEGETQASAKAKTYTVKVTKTGELNTDALHKHTDGDPAYVDKDIGSLISALNLVVQADASRKGARVGKNRHFFEPSVGSIGGGIEAWRGFYASVRPVWKSMMVNINVCMTAFVESKNMATAISDFQKGSRGAIPDLGKMFGKSVIRIKTLHLGYRKPVRGIMDKKPSQQTFPCAELGGTVTVAEYFRRKYPDHPIKYPDLPLLDIGSDKRPNYIPAEFCEIVKGQPFRGRLNDRQTSDMLRVACQNPQRNSELIRGEGFLNLGLSTPHDTMKSFGITIDQQMTVVPARVLPPPGISYAGGRPPRVNDGSWNILDVKFHRGGNMGRWAVLIVREKSRPGPWTGPNDPQMWEFINRFAQKCRTVGMVLSPERPAVVPTQELDPPGGRDPSRTAAVAEIKRVLTLLINANPRPSFVLVLLNNRDNYIYPGIKRIGDVELGIHTVCMQLDKASGRGDANKQDQYFSNVALKVNTKLGGINHKLDANSMRWLTEKRTMVVGADVTHPGPTSADGTPSLAAVVASIDNDFVHFPASMELQESKKEMIEKFTEMMVERLLLWQQRNKGLPERVLLFRDGVSEGQFDLVLENELPQIQEAFRQVYESSQNKGAKKPQLMICICGKRHHARFYPTDSANATKNGNTKPGTIVDKGVGDVYRFDFYLQAHAGLQGTVKATHYTVVYDEIGFTADMLQQGTHTSSYAYVRATKAVSLCPPAYYSDLACERGRLYLNDLFNLGAEKTGAIRGGKRDKDAAKKQVFDRCIAAWGTGIHPNVKNSMFYI</sequence>
<dbReference type="SMART" id="SM01163">
    <property type="entry name" value="DUF1785"/>
    <property type="match status" value="1"/>
</dbReference>
<feature type="domain" description="PAZ" evidence="3">
    <location>
        <begin position="326"/>
        <end position="428"/>
    </location>
</feature>
<dbReference type="PROSITE" id="PS50822">
    <property type="entry name" value="PIWI"/>
    <property type="match status" value="1"/>
</dbReference>
<organism evidence="5 6">
    <name type="scientific">Serendipita indica (strain DSM 11827)</name>
    <name type="common">Root endophyte fungus</name>
    <name type="synonym">Piriformospora indica</name>
    <dbReference type="NCBI Taxonomy" id="1109443"/>
    <lineage>
        <taxon>Eukaryota</taxon>
        <taxon>Fungi</taxon>
        <taxon>Dikarya</taxon>
        <taxon>Basidiomycota</taxon>
        <taxon>Agaricomycotina</taxon>
        <taxon>Agaricomycetes</taxon>
        <taxon>Sebacinales</taxon>
        <taxon>Serendipitaceae</taxon>
        <taxon>Serendipita</taxon>
    </lineage>
</organism>
<evidence type="ECO:0000259" key="3">
    <source>
        <dbReference type="PROSITE" id="PS50821"/>
    </source>
</evidence>
<feature type="compositionally biased region" description="Gly residues" evidence="2">
    <location>
        <begin position="15"/>
        <end position="24"/>
    </location>
</feature>
<feature type="compositionally biased region" description="Low complexity" evidence="2">
    <location>
        <begin position="39"/>
        <end position="50"/>
    </location>
</feature>
<dbReference type="CDD" id="cd02846">
    <property type="entry name" value="PAZ_argonaute_like"/>
    <property type="match status" value="1"/>
</dbReference>
<dbReference type="InParanoid" id="G4TEK0"/>
<dbReference type="STRING" id="1109443.G4TEK0"/>
<evidence type="ECO:0000256" key="2">
    <source>
        <dbReference type="SAM" id="MobiDB-lite"/>
    </source>
</evidence>
<keyword evidence="6" id="KW-1185">Reference proteome</keyword>
<dbReference type="Pfam" id="PF02170">
    <property type="entry name" value="PAZ"/>
    <property type="match status" value="1"/>
</dbReference>
<dbReference type="SMART" id="SM00950">
    <property type="entry name" value="Piwi"/>
    <property type="match status" value="1"/>
</dbReference>
<protein>
    <submittedName>
        <fullName evidence="5">Related to QDE-2 post-transcriptional gene silencing protein QDE-2</fullName>
    </submittedName>
</protein>
<dbReference type="PROSITE" id="PS50821">
    <property type="entry name" value="PAZ"/>
    <property type="match status" value="1"/>
</dbReference>
<dbReference type="InterPro" id="IPR045246">
    <property type="entry name" value="Piwi_ago-like"/>
</dbReference>
<dbReference type="InterPro" id="IPR003100">
    <property type="entry name" value="PAZ_dom"/>
</dbReference>
<dbReference type="Pfam" id="PF16488">
    <property type="entry name" value="ArgoL2"/>
    <property type="match status" value="1"/>
</dbReference>
<dbReference type="SUPFAM" id="SSF101690">
    <property type="entry name" value="PAZ domain"/>
    <property type="match status" value="1"/>
</dbReference>
<dbReference type="AlphaFoldDB" id="G4TEK0"/>
<feature type="domain" description="Piwi" evidence="4">
    <location>
        <begin position="617"/>
        <end position="930"/>
    </location>
</feature>
<comment type="caution">
    <text evidence="5">The sequence shown here is derived from an EMBL/GenBank/DDBJ whole genome shotgun (WGS) entry which is preliminary data.</text>
</comment>
<dbReference type="Pfam" id="PF08699">
    <property type="entry name" value="ArgoL1"/>
    <property type="match status" value="1"/>
</dbReference>
<dbReference type="InterPro" id="IPR003165">
    <property type="entry name" value="Piwi"/>
</dbReference>
<feature type="compositionally biased region" description="Basic and acidic residues" evidence="2">
    <location>
        <begin position="1"/>
        <end position="13"/>
    </location>
</feature>
<dbReference type="CDD" id="cd04657">
    <property type="entry name" value="Piwi_ago-like"/>
    <property type="match status" value="1"/>
</dbReference>
<gene>
    <name evidence="5" type="ORF">PIIN_03690</name>
</gene>
<dbReference type="InterPro" id="IPR012337">
    <property type="entry name" value="RNaseH-like_sf"/>
</dbReference>
<dbReference type="InterPro" id="IPR036397">
    <property type="entry name" value="RNaseH_sf"/>
</dbReference>
<dbReference type="InterPro" id="IPR032472">
    <property type="entry name" value="ArgoL2"/>
</dbReference>
<dbReference type="OMA" id="MGQWPGE"/>
<proteinExistence type="inferred from homology"/>
<dbReference type="OrthoDB" id="10252740at2759"/>
<evidence type="ECO:0000313" key="5">
    <source>
        <dbReference type="EMBL" id="CCA69749.1"/>
    </source>
</evidence>
<reference evidence="5 6" key="1">
    <citation type="journal article" date="2011" name="PLoS Pathog.">
        <title>Endophytic Life Strategies Decoded by Genome and Transcriptome Analyses of the Mutualistic Root Symbiont Piriformospora indica.</title>
        <authorList>
            <person name="Zuccaro A."/>
            <person name="Lahrmann U."/>
            <person name="Guldener U."/>
            <person name="Langen G."/>
            <person name="Pfiffi S."/>
            <person name="Biedenkopf D."/>
            <person name="Wong P."/>
            <person name="Samans B."/>
            <person name="Grimm C."/>
            <person name="Basiewicz M."/>
            <person name="Murat C."/>
            <person name="Martin F."/>
            <person name="Kogel K.H."/>
        </authorList>
    </citation>
    <scope>NUCLEOTIDE SEQUENCE [LARGE SCALE GENOMIC DNA]</scope>
    <source>
        <strain evidence="5 6">DSM 11827</strain>
    </source>
</reference>
<dbReference type="Gene3D" id="3.30.420.10">
    <property type="entry name" value="Ribonuclease H-like superfamily/Ribonuclease H"/>
    <property type="match status" value="1"/>
</dbReference>
<name>G4TEK0_SERID</name>
<dbReference type="eggNOG" id="KOG1041">
    <property type="taxonomic scope" value="Eukaryota"/>
</dbReference>